<accession>A0A397JIN0</accession>
<protein>
    <submittedName>
        <fullName evidence="1">Uncharacterized protein</fullName>
    </submittedName>
</protein>
<name>A0A397JIN0_9GLOM</name>
<dbReference type="Proteomes" id="UP000266861">
    <property type="component" value="Unassembled WGS sequence"/>
</dbReference>
<evidence type="ECO:0000313" key="1">
    <source>
        <dbReference type="EMBL" id="RHZ88229.1"/>
    </source>
</evidence>
<dbReference type="EMBL" id="PQFF01000023">
    <property type="protein sequence ID" value="RHZ88229.1"/>
    <property type="molecule type" value="Genomic_DNA"/>
</dbReference>
<dbReference type="OrthoDB" id="2305202at2759"/>
<organism evidence="1 2">
    <name type="scientific">Diversispora epigaea</name>
    <dbReference type="NCBI Taxonomy" id="1348612"/>
    <lineage>
        <taxon>Eukaryota</taxon>
        <taxon>Fungi</taxon>
        <taxon>Fungi incertae sedis</taxon>
        <taxon>Mucoromycota</taxon>
        <taxon>Glomeromycotina</taxon>
        <taxon>Glomeromycetes</taxon>
        <taxon>Diversisporales</taxon>
        <taxon>Diversisporaceae</taxon>
        <taxon>Diversispora</taxon>
    </lineage>
</organism>
<evidence type="ECO:0000313" key="2">
    <source>
        <dbReference type="Proteomes" id="UP000266861"/>
    </source>
</evidence>
<proteinExistence type="predicted"/>
<keyword evidence="2" id="KW-1185">Reference proteome</keyword>
<gene>
    <name evidence="1" type="ORF">Glove_25g13</name>
</gene>
<sequence>MPALIFDWNDDGFNDDPSNPNCRNGVPFQTKETLIANLLANGATNYKNFIFAFENGEAIGRWSSQIPRWAKNQTGTPNVCRSIIRINFLGINILDDDGSTIPDDIEEFTAILG</sequence>
<reference evidence="1 2" key="1">
    <citation type="submission" date="2018-08" db="EMBL/GenBank/DDBJ databases">
        <title>Genome and evolution of the arbuscular mycorrhizal fungus Diversispora epigaea (formerly Glomus versiforme) and its bacterial endosymbionts.</title>
        <authorList>
            <person name="Sun X."/>
            <person name="Fei Z."/>
            <person name="Harrison M."/>
        </authorList>
    </citation>
    <scope>NUCLEOTIDE SEQUENCE [LARGE SCALE GENOMIC DNA]</scope>
    <source>
        <strain evidence="1 2">IT104</strain>
    </source>
</reference>
<comment type="caution">
    <text evidence="1">The sequence shown here is derived from an EMBL/GenBank/DDBJ whole genome shotgun (WGS) entry which is preliminary data.</text>
</comment>
<dbReference type="AlphaFoldDB" id="A0A397JIN0"/>